<evidence type="ECO:0000256" key="2">
    <source>
        <dbReference type="ARBA" id="ARBA00022840"/>
    </source>
</evidence>
<keyword evidence="1" id="KW-0547">Nucleotide-binding</keyword>
<dbReference type="InterPro" id="IPR017871">
    <property type="entry name" value="ABC_transporter-like_CS"/>
</dbReference>
<dbReference type="Gene3D" id="3.40.50.300">
    <property type="entry name" value="P-loop containing nucleotide triphosphate hydrolases"/>
    <property type="match status" value="1"/>
</dbReference>
<gene>
    <name evidence="4" type="ORF">CRP01_27490</name>
</gene>
<evidence type="ECO:0000313" key="5">
    <source>
        <dbReference type="Proteomes" id="UP000223913"/>
    </source>
</evidence>
<dbReference type="GO" id="GO:0016887">
    <property type="term" value="F:ATP hydrolysis activity"/>
    <property type="evidence" value="ECO:0007669"/>
    <property type="project" value="InterPro"/>
</dbReference>
<dbReference type="GO" id="GO:0005886">
    <property type="term" value="C:plasma membrane"/>
    <property type="evidence" value="ECO:0007669"/>
    <property type="project" value="TreeGrafter"/>
</dbReference>
<dbReference type="GO" id="GO:0022857">
    <property type="term" value="F:transmembrane transporter activity"/>
    <property type="evidence" value="ECO:0007669"/>
    <property type="project" value="TreeGrafter"/>
</dbReference>
<evidence type="ECO:0000256" key="1">
    <source>
        <dbReference type="ARBA" id="ARBA00022741"/>
    </source>
</evidence>
<dbReference type="InterPro" id="IPR027417">
    <property type="entry name" value="P-loop_NTPase"/>
</dbReference>
<evidence type="ECO:0000259" key="3">
    <source>
        <dbReference type="PROSITE" id="PS50893"/>
    </source>
</evidence>
<name>A0A2D0N4Y5_FLAN2</name>
<dbReference type="Pfam" id="PF00005">
    <property type="entry name" value="ABC_tran"/>
    <property type="match status" value="1"/>
</dbReference>
<dbReference type="Proteomes" id="UP000223913">
    <property type="component" value="Unassembled WGS sequence"/>
</dbReference>
<evidence type="ECO:0000313" key="4">
    <source>
        <dbReference type="EMBL" id="PHN03458.1"/>
    </source>
</evidence>
<dbReference type="SUPFAM" id="SSF52540">
    <property type="entry name" value="P-loop containing nucleoside triphosphate hydrolases"/>
    <property type="match status" value="1"/>
</dbReference>
<feature type="domain" description="ABC transporter" evidence="3">
    <location>
        <begin position="2"/>
        <end position="249"/>
    </location>
</feature>
<dbReference type="InterPro" id="IPR003593">
    <property type="entry name" value="AAA+_ATPase"/>
</dbReference>
<comment type="caution">
    <text evidence="4">The sequence shown here is derived from an EMBL/GenBank/DDBJ whole genome shotgun (WGS) entry which is preliminary data.</text>
</comment>
<dbReference type="EMBL" id="PDUD01000032">
    <property type="protein sequence ID" value="PHN03458.1"/>
    <property type="molecule type" value="Genomic_DNA"/>
</dbReference>
<dbReference type="AlphaFoldDB" id="A0A2D0N4Y5"/>
<dbReference type="InterPro" id="IPR015854">
    <property type="entry name" value="ABC_transpr_LolD-like"/>
</dbReference>
<keyword evidence="5" id="KW-1185">Reference proteome</keyword>
<dbReference type="OrthoDB" id="9782239at2"/>
<reference evidence="4 5" key="1">
    <citation type="submission" date="2017-10" db="EMBL/GenBank/DDBJ databases">
        <title>The draft genome sequence of Lewinella nigricans NBRC 102662.</title>
        <authorList>
            <person name="Wang K."/>
        </authorList>
    </citation>
    <scope>NUCLEOTIDE SEQUENCE [LARGE SCALE GENOMIC DNA]</scope>
    <source>
        <strain evidence="4 5">NBRC 102662</strain>
    </source>
</reference>
<dbReference type="GO" id="GO:0005524">
    <property type="term" value="F:ATP binding"/>
    <property type="evidence" value="ECO:0007669"/>
    <property type="project" value="UniProtKB-KW"/>
</dbReference>
<dbReference type="SMART" id="SM00382">
    <property type="entry name" value="AAA"/>
    <property type="match status" value="1"/>
</dbReference>
<dbReference type="InterPro" id="IPR003439">
    <property type="entry name" value="ABC_transporter-like_ATP-bd"/>
</dbReference>
<dbReference type="PANTHER" id="PTHR24220:SF692">
    <property type="entry name" value="ABC TRANSPORTER DOMAIN-CONTAINING PROTEIN"/>
    <property type="match status" value="1"/>
</dbReference>
<protein>
    <submittedName>
        <fullName evidence="4">ABC transporter ATP-binding protein</fullName>
    </submittedName>
</protein>
<proteinExistence type="predicted"/>
<dbReference type="PROSITE" id="PS00211">
    <property type="entry name" value="ABC_TRANSPORTER_1"/>
    <property type="match status" value="1"/>
</dbReference>
<sequence length="249" mass="27518">MIRLAEVSKTFNRGEVNEVEALRGIDLEIAPGSFTVLLGSNGSGKTTLLNVISGAILPSAGNIYIRSNEVTDLPEHRRSRWIARVFQDPLGGTAPDLSILDNFRLAALRTAAKTLRIGINDAFRKKVQDTIAELGLGLENKLQQPMGSLSGGQRQALTLLMSVMDHTDILLLDEPTAALDPKSADVVLRTAEKIIGKFQLTTIMITHNLGESLRFGNRLIQMDQGRIIRDLNASEKEKVRLEDLYQWFQ</sequence>
<organism evidence="4 5">
    <name type="scientific">Flavilitoribacter nigricans (strain ATCC 23147 / DSM 23189 / NBRC 102662 / NCIMB 1420 / SS-2)</name>
    <name type="common">Lewinella nigricans</name>
    <dbReference type="NCBI Taxonomy" id="1122177"/>
    <lineage>
        <taxon>Bacteria</taxon>
        <taxon>Pseudomonadati</taxon>
        <taxon>Bacteroidota</taxon>
        <taxon>Saprospiria</taxon>
        <taxon>Saprospirales</taxon>
        <taxon>Lewinellaceae</taxon>
        <taxon>Flavilitoribacter</taxon>
    </lineage>
</organism>
<accession>A0A2D0N4Y5</accession>
<keyword evidence="2 4" id="KW-0067">ATP-binding</keyword>
<dbReference type="PROSITE" id="PS50893">
    <property type="entry name" value="ABC_TRANSPORTER_2"/>
    <property type="match status" value="1"/>
</dbReference>
<dbReference type="PANTHER" id="PTHR24220">
    <property type="entry name" value="IMPORT ATP-BINDING PROTEIN"/>
    <property type="match status" value="1"/>
</dbReference>